<dbReference type="EMBL" id="JANIBK010000011">
    <property type="protein sequence ID" value="MCQ8127591.1"/>
    <property type="molecule type" value="Genomic_DNA"/>
</dbReference>
<name>A0ABT1U190_9GAMM</name>
<proteinExistence type="predicted"/>
<protein>
    <recommendedName>
        <fullName evidence="4">Transmembrane protein</fullName>
    </recommendedName>
</protein>
<comment type="caution">
    <text evidence="2">The sequence shown here is derived from an EMBL/GenBank/DDBJ whole genome shotgun (WGS) entry which is preliminary data.</text>
</comment>
<keyword evidence="1" id="KW-1133">Transmembrane helix</keyword>
<reference evidence="2 3" key="1">
    <citation type="submission" date="2022-07" db="EMBL/GenBank/DDBJ databases">
        <title>Methylomonas rivi sp. nov., Methylomonas rosea sp. nov., Methylomonas aureus sp. nov. and Methylomonas subterranea sp. nov., four novel methanotrophs isolated from a freshwater creek and the deep terrestrial subsurface.</title>
        <authorList>
            <person name="Abin C."/>
            <person name="Sankaranarayanan K."/>
            <person name="Garner C."/>
            <person name="Sindelar R."/>
            <person name="Kotary K."/>
            <person name="Garner R."/>
            <person name="Barclay S."/>
            <person name="Lawson P."/>
            <person name="Krumholz L."/>
        </authorList>
    </citation>
    <scope>NUCLEOTIDE SEQUENCE [LARGE SCALE GENOMIC DNA]</scope>
    <source>
        <strain evidence="2 3">WSC-6</strain>
    </source>
</reference>
<feature type="transmembrane region" description="Helical" evidence="1">
    <location>
        <begin position="69"/>
        <end position="85"/>
    </location>
</feature>
<evidence type="ECO:0000313" key="2">
    <source>
        <dbReference type="EMBL" id="MCQ8127591.1"/>
    </source>
</evidence>
<gene>
    <name evidence="2" type="ORF">NP596_03885</name>
</gene>
<evidence type="ECO:0000256" key="1">
    <source>
        <dbReference type="SAM" id="Phobius"/>
    </source>
</evidence>
<keyword evidence="3" id="KW-1185">Reference proteome</keyword>
<keyword evidence="1" id="KW-0812">Transmembrane</keyword>
<dbReference type="RefSeq" id="WP_256613921.1">
    <property type="nucleotide sequence ID" value="NZ_JANIBK010000011.1"/>
</dbReference>
<sequence>MNTPITNAKTAEDFAALKKLTATVYLCQILTFALAGAPLLVGVAINFFYRNNVKDTWLESHFNWQIKTVWVTLAGFALSGLVLMVDIQISLIILIPTLLLLIYRIVIGWTALSAEKPLTELT</sequence>
<feature type="transmembrane region" description="Helical" evidence="1">
    <location>
        <begin position="92"/>
        <end position="112"/>
    </location>
</feature>
<evidence type="ECO:0000313" key="3">
    <source>
        <dbReference type="Proteomes" id="UP001524586"/>
    </source>
</evidence>
<accession>A0ABT1U190</accession>
<evidence type="ECO:0008006" key="4">
    <source>
        <dbReference type="Google" id="ProtNLM"/>
    </source>
</evidence>
<keyword evidence="1" id="KW-0472">Membrane</keyword>
<dbReference type="Proteomes" id="UP001524586">
    <property type="component" value="Unassembled WGS sequence"/>
</dbReference>
<organism evidence="2 3">
    <name type="scientific">Methylomonas rivi</name>
    <dbReference type="NCBI Taxonomy" id="2952226"/>
    <lineage>
        <taxon>Bacteria</taxon>
        <taxon>Pseudomonadati</taxon>
        <taxon>Pseudomonadota</taxon>
        <taxon>Gammaproteobacteria</taxon>
        <taxon>Methylococcales</taxon>
        <taxon>Methylococcaceae</taxon>
        <taxon>Methylomonas</taxon>
    </lineage>
</organism>
<feature type="transmembrane region" description="Helical" evidence="1">
    <location>
        <begin position="24"/>
        <end position="49"/>
    </location>
</feature>